<accession>G7Y8L9</accession>
<proteinExistence type="predicted"/>
<organism evidence="1 2">
    <name type="scientific">Clonorchis sinensis</name>
    <name type="common">Chinese liver fluke</name>
    <dbReference type="NCBI Taxonomy" id="79923"/>
    <lineage>
        <taxon>Eukaryota</taxon>
        <taxon>Metazoa</taxon>
        <taxon>Spiralia</taxon>
        <taxon>Lophotrochozoa</taxon>
        <taxon>Platyhelminthes</taxon>
        <taxon>Trematoda</taxon>
        <taxon>Digenea</taxon>
        <taxon>Opisthorchiida</taxon>
        <taxon>Opisthorchiata</taxon>
        <taxon>Opisthorchiidae</taxon>
        <taxon>Clonorchis</taxon>
    </lineage>
</organism>
<sequence>MAGAVGDVSAKYFVIIKREDWTNRCTMAQLTRVMRAKVARSLMRVLPLLFSSKLIEKTDIDFNTKNPVGQTFESKATVRMPQQNSMHSQTEAVCQHDHGFRNADNLAVSIQLAAPSQIPYIYDPLMLDFGLFLLLRKPAIPRRTGTFSYSMKKVCVAVNNNVVRKPLPINVFAKSYDQSAHQRIIMEIPWPQPFEGEDVQTLLEYFDKVAEAAGLETLLRGRVKVVLDAARRGPRRMDLAATKSAFAAELRESIPLACLISSNHRYTSAGTP</sequence>
<protein>
    <submittedName>
        <fullName evidence="1">Uncharacterized protein</fullName>
    </submittedName>
</protein>
<reference evidence="1" key="1">
    <citation type="journal article" date="2011" name="Genome Biol.">
        <title>The draft genome of the carcinogenic human liver fluke Clonorchis sinensis.</title>
        <authorList>
            <person name="Wang X."/>
            <person name="Chen W."/>
            <person name="Huang Y."/>
            <person name="Sun J."/>
            <person name="Men J."/>
            <person name="Liu H."/>
            <person name="Luo F."/>
            <person name="Guo L."/>
            <person name="Lv X."/>
            <person name="Deng C."/>
            <person name="Zhou C."/>
            <person name="Fan Y."/>
            <person name="Li X."/>
            <person name="Huang L."/>
            <person name="Hu Y."/>
            <person name="Liang C."/>
            <person name="Hu X."/>
            <person name="Xu J."/>
            <person name="Yu X."/>
        </authorList>
    </citation>
    <scope>NUCLEOTIDE SEQUENCE [LARGE SCALE GENOMIC DNA]</scope>
    <source>
        <strain evidence="1">Henan</strain>
    </source>
</reference>
<dbReference type="AlphaFoldDB" id="G7Y8L9"/>
<dbReference type="EMBL" id="DF142948">
    <property type="protein sequence ID" value="GAA49304.1"/>
    <property type="molecule type" value="Genomic_DNA"/>
</dbReference>
<name>G7Y8L9_CLOSI</name>
<dbReference type="Proteomes" id="UP000008909">
    <property type="component" value="Unassembled WGS sequence"/>
</dbReference>
<gene>
    <name evidence="1" type="ORF">CLF_102833</name>
</gene>
<evidence type="ECO:0000313" key="1">
    <source>
        <dbReference type="EMBL" id="GAA49304.1"/>
    </source>
</evidence>
<keyword evidence="2" id="KW-1185">Reference proteome</keyword>
<reference key="2">
    <citation type="submission" date="2011-10" db="EMBL/GenBank/DDBJ databases">
        <title>The genome and transcriptome sequence of Clonorchis sinensis provide insights into the carcinogenic liver fluke.</title>
        <authorList>
            <person name="Wang X."/>
            <person name="Huang Y."/>
            <person name="Chen W."/>
            <person name="Liu H."/>
            <person name="Guo L."/>
            <person name="Chen Y."/>
            <person name="Luo F."/>
            <person name="Zhou W."/>
            <person name="Sun J."/>
            <person name="Mao Q."/>
            <person name="Liang P."/>
            <person name="Zhou C."/>
            <person name="Tian Y."/>
            <person name="Men J."/>
            <person name="Lv X."/>
            <person name="Huang L."/>
            <person name="Zhou J."/>
            <person name="Hu Y."/>
            <person name="Li R."/>
            <person name="Zhang F."/>
            <person name="Lei H."/>
            <person name="Li X."/>
            <person name="Hu X."/>
            <person name="Liang C."/>
            <person name="Xu J."/>
            <person name="Wu Z."/>
            <person name="Yu X."/>
        </authorList>
    </citation>
    <scope>NUCLEOTIDE SEQUENCE</scope>
    <source>
        <strain>Henan</strain>
    </source>
</reference>
<evidence type="ECO:0000313" key="2">
    <source>
        <dbReference type="Proteomes" id="UP000008909"/>
    </source>
</evidence>